<keyword evidence="5 7" id="KW-0720">Serine protease</keyword>
<dbReference type="AlphaFoldDB" id="A0A9P0MHT8"/>
<dbReference type="SUPFAM" id="SSF50494">
    <property type="entry name" value="Trypsin-like serine proteases"/>
    <property type="match status" value="1"/>
</dbReference>
<dbReference type="FunFam" id="2.40.10.10:FF:000036">
    <property type="entry name" value="Trypsin beta"/>
    <property type="match status" value="1"/>
</dbReference>
<comment type="subcellular location">
    <subcellularLocation>
        <location evidence="1">Secreted</location>
        <location evidence="1">Extracellular space</location>
    </subcellularLocation>
</comment>
<dbReference type="GO" id="GO:0005576">
    <property type="term" value="C:extracellular region"/>
    <property type="evidence" value="ECO:0007669"/>
    <property type="project" value="UniProtKB-SubCell"/>
</dbReference>
<evidence type="ECO:0000256" key="6">
    <source>
        <dbReference type="ARBA" id="ARBA00023157"/>
    </source>
</evidence>
<dbReference type="InterPro" id="IPR001314">
    <property type="entry name" value="Peptidase_S1A"/>
</dbReference>
<organism evidence="10 11">
    <name type="scientific">Acanthoscelides obtectus</name>
    <name type="common">Bean weevil</name>
    <name type="synonym">Bruchus obtectus</name>
    <dbReference type="NCBI Taxonomy" id="200917"/>
    <lineage>
        <taxon>Eukaryota</taxon>
        <taxon>Metazoa</taxon>
        <taxon>Ecdysozoa</taxon>
        <taxon>Arthropoda</taxon>
        <taxon>Hexapoda</taxon>
        <taxon>Insecta</taxon>
        <taxon>Pterygota</taxon>
        <taxon>Neoptera</taxon>
        <taxon>Endopterygota</taxon>
        <taxon>Coleoptera</taxon>
        <taxon>Polyphaga</taxon>
        <taxon>Cucujiformia</taxon>
        <taxon>Chrysomeloidea</taxon>
        <taxon>Chrysomelidae</taxon>
        <taxon>Bruchinae</taxon>
        <taxon>Bruchini</taxon>
        <taxon>Acanthoscelides</taxon>
    </lineage>
</organism>
<dbReference type="InterPro" id="IPR033116">
    <property type="entry name" value="TRYPSIN_SER"/>
</dbReference>
<feature type="chain" id="PRO_5040170701" description="Peptidase S1 domain-containing protein" evidence="8">
    <location>
        <begin position="22"/>
        <end position="280"/>
    </location>
</feature>
<feature type="signal peptide" evidence="8">
    <location>
        <begin position="1"/>
        <end position="21"/>
    </location>
</feature>
<dbReference type="InterPro" id="IPR018114">
    <property type="entry name" value="TRYPSIN_HIS"/>
</dbReference>
<dbReference type="Pfam" id="PF00089">
    <property type="entry name" value="Trypsin"/>
    <property type="match status" value="1"/>
</dbReference>
<dbReference type="PROSITE" id="PS00134">
    <property type="entry name" value="TRYPSIN_HIS"/>
    <property type="match status" value="1"/>
</dbReference>
<protein>
    <recommendedName>
        <fullName evidence="9">Peptidase S1 domain-containing protein</fullName>
    </recommendedName>
</protein>
<proteinExistence type="inferred from homology"/>
<dbReference type="GO" id="GO:0004252">
    <property type="term" value="F:serine-type endopeptidase activity"/>
    <property type="evidence" value="ECO:0007669"/>
    <property type="project" value="InterPro"/>
</dbReference>
<accession>A0A9P0MHT8</accession>
<comment type="caution">
    <text evidence="10">The sequence shown here is derived from an EMBL/GenBank/DDBJ whole genome shotgun (WGS) entry which is preliminary data.</text>
</comment>
<dbReference type="GO" id="GO:0006508">
    <property type="term" value="P:proteolysis"/>
    <property type="evidence" value="ECO:0007669"/>
    <property type="project" value="UniProtKB-KW"/>
</dbReference>
<dbReference type="InterPro" id="IPR050430">
    <property type="entry name" value="Peptidase_S1"/>
</dbReference>
<dbReference type="InterPro" id="IPR001254">
    <property type="entry name" value="Trypsin_dom"/>
</dbReference>
<dbReference type="OrthoDB" id="5565075at2759"/>
<evidence type="ECO:0000256" key="2">
    <source>
        <dbReference type="ARBA" id="ARBA00007664"/>
    </source>
</evidence>
<dbReference type="EMBL" id="CAKOFQ010008280">
    <property type="protein sequence ID" value="CAH2013172.1"/>
    <property type="molecule type" value="Genomic_DNA"/>
</dbReference>
<keyword evidence="11" id="KW-1185">Reference proteome</keyword>
<dbReference type="PROSITE" id="PS00135">
    <property type="entry name" value="TRYPSIN_SER"/>
    <property type="match status" value="1"/>
</dbReference>
<keyword evidence="3 7" id="KW-0645">Protease</keyword>
<gene>
    <name evidence="10" type="ORF">ACAOBT_LOCUS33254</name>
</gene>
<dbReference type="PROSITE" id="PS50240">
    <property type="entry name" value="TRYPSIN_DOM"/>
    <property type="match status" value="1"/>
</dbReference>
<keyword evidence="6" id="KW-1015">Disulfide bond</keyword>
<evidence type="ECO:0000256" key="5">
    <source>
        <dbReference type="ARBA" id="ARBA00022825"/>
    </source>
</evidence>
<dbReference type="PANTHER" id="PTHR24276:SF98">
    <property type="entry name" value="FI18310P1-RELATED"/>
    <property type="match status" value="1"/>
</dbReference>
<dbReference type="CDD" id="cd00190">
    <property type="entry name" value="Tryp_SPc"/>
    <property type="match status" value="1"/>
</dbReference>
<dbReference type="InterPro" id="IPR043504">
    <property type="entry name" value="Peptidase_S1_PA_chymotrypsin"/>
</dbReference>
<evidence type="ECO:0000256" key="3">
    <source>
        <dbReference type="ARBA" id="ARBA00022670"/>
    </source>
</evidence>
<dbReference type="Gene3D" id="2.40.10.10">
    <property type="entry name" value="Trypsin-like serine proteases"/>
    <property type="match status" value="1"/>
</dbReference>
<keyword evidence="8" id="KW-0732">Signal</keyword>
<comment type="similarity">
    <text evidence="2">Belongs to the peptidase S1 family.</text>
</comment>
<evidence type="ECO:0000313" key="10">
    <source>
        <dbReference type="EMBL" id="CAH2013172.1"/>
    </source>
</evidence>
<dbReference type="Proteomes" id="UP001152888">
    <property type="component" value="Unassembled WGS sequence"/>
</dbReference>
<dbReference type="InterPro" id="IPR009003">
    <property type="entry name" value="Peptidase_S1_PA"/>
</dbReference>
<evidence type="ECO:0000256" key="4">
    <source>
        <dbReference type="ARBA" id="ARBA00022801"/>
    </source>
</evidence>
<name>A0A9P0MHT8_ACAOB</name>
<evidence type="ECO:0000256" key="7">
    <source>
        <dbReference type="RuleBase" id="RU363034"/>
    </source>
</evidence>
<evidence type="ECO:0000259" key="9">
    <source>
        <dbReference type="PROSITE" id="PS50240"/>
    </source>
</evidence>
<evidence type="ECO:0000256" key="8">
    <source>
        <dbReference type="SAM" id="SignalP"/>
    </source>
</evidence>
<evidence type="ECO:0000313" key="11">
    <source>
        <dbReference type="Proteomes" id="UP001152888"/>
    </source>
</evidence>
<dbReference type="PANTHER" id="PTHR24276">
    <property type="entry name" value="POLYSERASE-RELATED"/>
    <property type="match status" value="1"/>
</dbReference>
<dbReference type="SMART" id="SM00020">
    <property type="entry name" value="Tryp_SPc"/>
    <property type="match status" value="1"/>
</dbReference>
<dbReference type="PRINTS" id="PR00722">
    <property type="entry name" value="CHYMOTRYPSIN"/>
</dbReference>
<keyword evidence="4 7" id="KW-0378">Hydrolase</keyword>
<reference evidence="10" key="1">
    <citation type="submission" date="2022-03" db="EMBL/GenBank/DDBJ databases">
        <authorList>
            <person name="Sayadi A."/>
        </authorList>
    </citation>
    <scope>NUCLEOTIDE SEQUENCE</scope>
</reference>
<feature type="domain" description="Peptidase S1" evidence="9">
    <location>
        <begin position="40"/>
        <end position="275"/>
    </location>
</feature>
<sequence>MSFKMRAIWFCVVVTFTFVESSSQIGSLRGYFSTKPEVRIINGEVCKPHCMPYIVGINLEMPYGNDFCSGSLISPNYVLTAAHCLDTALKAEVIFGAHNITANEPTQVHQMVATDNFIIHPGWGNDGQLTHDLALIKLHQPVAENEYIKIVELASGTDRYVSSIGRIAGWGMTSNEQTVVTALLRYVDGTIMSKKACRLVDSSYRRIIRDTHLCLSGSSSRGNIGTCGGDSGGPLAVDGVQVGIVSFGTSQCGIGKPSVFTRVSSYTDWITSNSDVVINK</sequence>
<evidence type="ECO:0000256" key="1">
    <source>
        <dbReference type="ARBA" id="ARBA00004239"/>
    </source>
</evidence>